<feature type="domain" description="Aldehyde dehydrogenase" evidence="6">
    <location>
        <begin position="26"/>
        <end position="467"/>
    </location>
</feature>
<gene>
    <name evidence="7" type="ORF">Ahu01nite_060020</name>
</gene>
<evidence type="ECO:0000256" key="4">
    <source>
        <dbReference type="PROSITE-ProRule" id="PRU10007"/>
    </source>
</evidence>
<proteinExistence type="inferred from homology"/>
<name>A0ABQ3ZWD8_9ACTN</name>
<dbReference type="Gene3D" id="3.40.605.10">
    <property type="entry name" value="Aldehyde Dehydrogenase, Chain A, domain 1"/>
    <property type="match status" value="1"/>
</dbReference>
<dbReference type="Pfam" id="PF00171">
    <property type="entry name" value="Aldedh"/>
    <property type="match status" value="1"/>
</dbReference>
<protein>
    <recommendedName>
        <fullName evidence="3">Aldehyde dehydrogenase</fullName>
    </recommendedName>
</protein>
<evidence type="ECO:0000256" key="1">
    <source>
        <dbReference type="ARBA" id="ARBA00009986"/>
    </source>
</evidence>
<dbReference type="PANTHER" id="PTHR11699">
    <property type="entry name" value="ALDEHYDE DEHYDROGENASE-RELATED"/>
    <property type="match status" value="1"/>
</dbReference>
<evidence type="ECO:0000313" key="8">
    <source>
        <dbReference type="Proteomes" id="UP000603200"/>
    </source>
</evidence>
<dbReference type="PIRSF" id="PIRSF036492">
    <property type="entry name" value="ALDH"/>
    <property type="match status" value="1"/>
</dbReference>
<dbReference type="InterPro" id="IPR016161">
    <property type="entry name" value="Ald_DH/histidinol_DH"/>
</dbReference>
<dbReference type="InterPro" id="IPR016162">
    <property type="entry name" value="Ald_DH_N"/>
</dbReference>
<dbReference type="SUPFAM" id="SSF53720">
    <property type="entry name" value="ALDH-like"/>
    <property type="match status" value="1"/>
</dbReference>
<evidence type="ECO:0000256" key="3">
    <source>
        <dbReference type="PIRNR" id="PIRNR036492"/>
    </source>
</evidence>
<keyword evidence="8" id="KW-1185">Reference proteome</keyword>
<comment type="similarity">
    <text evidence="1 3 5">Belongs to the aldehyde dehydrogenase family.</text>
</comment>
<evidence type="ECO:0000256" key="5">
    <source>
        <dbReference type="RuleBase" id="RU003345"/>
    </source>
</evidence>
<evidence type="ECO:0000313" key="7">
    <source>
        <dbReference type="EMBL" id="GIE22900.1"/>
    </source>
</evidence>
<dbReference type="Proteomes" id="UP000603200">
    <property type="component" value="Unassembled WGS sequence"/>
</dbReference>
<dbReference type="InterPro" id="IPR012394">
    <property type="entry name" value="Aldehyde_DH_NAD(P)"/>
</dbReference>
<dbReference type="InterPro" id="IPR029510">
    <property type="entry name" value="Ald_DH_CS_GLU"/>
</dbReference>
<sequence length="504" mass="52772">MRLRLTFMTDTRTPGVPAIENGVLISTSPATGDEAGRVPVSDEKAVVAAVDRGREAGVWWAALGFDGRRTRLLQWRAVMAERIEELGELTHVETGKPVADAVVEALAAIEHIDWAARNAKRVLGPRKVRSRLVVAEHSAHLEYQPYGVVGIIGPWNYPILTPLGPASGALAAGNAVVLKPSEYTPVVGQWLADTFAEVVPEHPVLQVVHGLGDVGAALCRSGIGKLAFTGSTATAKKVMAACAENLVPVIIEAGGKDAMIVDADADVQAAAEAAVWGAMTNAGQTCIGIERVYAVAPVYDEFVAAVVAKASKLKLGEDIGPMTMPGQLDVVRRHIDDALASGGRAVLGGADAVQAPSVAPTVLVDVPEGSAAIQEETFGPTLTISKVVDADEALAKANALPYGLGGAVFGKKNAVRIARRMRSGMVSVNSAMAFVGMATLPFGGVGDSGFGRIHGEDGLREFGVAKSITVRRGPSLLPAMTFERTPAQVQRIVKTLKLLYARRP</sequence>
<reference evidence="7 8" key="1">
    <citation type="submission" date="2021-01" db="EMBL/GenBank/DDBJ databases">
        <title>Whole genome shotgun sequence of Actinoplanes humidus NBRC 14915.</title>
        <authorList>
            <person name="Komaki H."/>
            <person name="Tamura T."/>
        </authorList>
    </citation>
    <scope>NUCLEOTIDE SEQUENCE [LARGE SCALE GENOMIC DNA]</scope>
    <source>
        <strain evidence="7 8">NBRC 14915</strain>
    </source>
</reference>
<dbReference type="PROSITE" id="PS00687">
    <property type="entry name" value="ALDEHYDE_DEHYDR_GLU"/>
    <property type="match status" value="1"/>
</dbReference>
<keyword evidence="2 3" id="KW-0560">Oxidoreductase</keyword>
<dbReference type="Gene3D" id="3.40.309.10">
    <property type="entry name" value="Aldehyde Dehydrogenase, Chain A, domain 2"/>
    <property type="match status" value="1"/>
</dbReference>
<evidence type="ECO:0000259" key="6">
    <source>
        <dbReference type="Pfam" id="PF00171"/>
    </source>
</evidence>
<feature type="active site" evidence="4">
    <location>
        <position position="252"/>
    </location>
</feature>
<dbReference type="CDD" id="cd07099">
    <property type="entry name" value="ALDH_DDALDH"/>
    <property type="match status" value="1"/>
</dbReference>
<comment type="caution">
    <text evidence="7">The sequence shown here is derived from an EMBL/GenBank/DDBJ whole genome shotgun (WGS) entry which is preliminary data.</text>
</comment>
<dbReference type="InterPro" id="IPR015590">
    <property type="entry name" value="Aldehyde_DH_dom"/>
</dbReference>
<dbReference type="EMBL" id="BOMN01000086">
    <property type="protein sequence ID" value="GIE22900.1"/>
    <property type="molecule type" value="Genomic_DNA"/>
</dbReference>
<evidence type="ECO:0000256" key="2">
    <source>
        <dbReference type="ARBA" id="ARBA00023002"/>
    </source>
</evidence>
<dbReference type="InterPro" id="IPR016163">
    <property type="entry name" value="Ald_DH_C"/>
</dbReference>
<accession>A0ABQ3ZWD8</accession>
<organism evidence="7 8">
    <name type="scientific">Winogradskya humida</name>
    <dbReference type="NCBI Taxonomy" id="113566"/>
    <lineage>
        <taxon>Bacteria</taxon>
        <taxon>Bacillati</taxon>
        <taxon>Actinomycetota</taxon>
        <taxon>Actinomycetes</taxon>
        <taxon>Micromonosporales</taxon>
        <taxon>Micromonosporaceae</taxon>
        <taxon>Winogradskya</taxon>
    </lineage>
</organism>